<dbReference type="EMBL" id="CP023525">
    <property type="protein sequence ID" value="ATF94487.1"/>
    <property type="molecule type" value="Genomic_DNA"/>
</dbReference>
<evidence type="ECO:0000313" key="4">
    <source>
        <dbReference type="Proteomes" id="UP000251197"/>
    </source>
</evidence>
<sequence length="129" mass="14868">MHTLTLHLQALAADTLTTAKHGFRLWRADIRELWIIHRDLRRASMLMTTRPSRASSEHGEAMFLLSETAFLMTHGRREGRWWPGHCRLLFAVLCRRGFMLSPVVWAIAWEAGLQAEWPGDGPEDDMLCD</sequence>
<protein>
    <submittedName>
        <fullName evidence="1">Uncharacterized protein</fullName>
    </submittedName>
</protein>
<evidence type="ECO:0000313" key="3">
    <source>
        <dbReference type="Proteomes" id="UP000217979"/>
    </source>
</evidence>
<gene>
    <name evidence="1" type="ORF">CO704_21505</name>
    <name evidence="2" type="ORF">NCTC12120_01757</name>
</gene>
<dbReference type="Proteomes" id="UP000251197">
    <property type="component" value="Unassembled WGS sequence"/>
</dbReference>
<accession>A0A291E372</accession>
<dbReference type="Proteomes" id="UP000217979">
    <property type="component" value="Chromosome"/>
</dbReference>
<organism evidence="1 3">
    <name type="scientific">Cedecea neteri</name>
    <dbReference type="NCBI Taxonomy" id="158822"/>
    <lineage>
        <taxon>Bacteria</taxon>
        <taxon>Pseudomonadati</taxon>
        <taxon>Pseudomonadota</taxon>
        <taxon>Gammaproteobacteria</taxon>
        <taxon>Enterobacterales</taxon>
        <taxon>Enterobacteriaceae</taxon>
        <taxon>Cedecea</taxon>
    </lineage>
</organism>
<reference evidence="1 3" key="1">
    <citation type="submission" date="2017-09" db="EMBL/GenBank/DDBJ databases">
        <title>FDA dAtabase for Regulatory Grade micrObial Sequences (FDA-ARGOS): Supporting development and validation of Infectious Disease Dx tests.</title>
        <authorList>
            <person name="Minogue T."/>
            <person name="Wolcott M."/>
            <person name="Wasieloski L."/>
            <person name="Aguilar W."/>
            <person name="Moore D."/>
            <person name="Tallon L."/>
            <person name="Sadzewicz L."/>
            <person name="Ott S."/>
            <person name="Zhao X."/>
            <person name="Nagaraj S."/>
            <person name="Vavikolanu K."/>
            <person name="Aluvathingal J."/>
            <person name="Nadendla S."/>
            <person name="Sichtig H."/>
        </authorList>
    </citation>
    <scope>NUCLEOTIDE SEQUENCE [LARGE SCALE GENOMIC DNA]</scope>
    <source>
        <strain evidence="1 3">FDAARGOS_392</strain>
    </source>
</reference>
<dbReference type="EMBL" id="UAVU01000003">
    <property type="protein sequence ID" value="SQA97910.1"/>
    <property type="molecule type" value="Genomic_DNA"/>
</dbReference>
<name>A0A291E372_9ENTR</name>
<evidence type="ECO:0000313" key="1">
    <source>
        <dbReference type="EMBL" id="ATF94487.1"/>
    </source>
</evidence>
<dbReference type="AlphaFoldDB" id="A0A291E372"/>
<evidence type="ECO:0000313" key="2">
    <source>
        <dbReference type="EMBL" id="SQA97910.1"/>
    </source>
</evidence>
<dbReference type="RefSeq" id="WP_061274650.1">
    <property type="nucleotide sequence ID" value="NZ_CP023525.1"/>
</dbReference>
<reference evidence="2 4" key="2">
    <citation type="submission" date="2018-06" db="EMBL/GenBank/DDBJ databases">
        <authorList>
            <consortium name="Pathogen Informatics"/>
            <person name="Doyle S."/>
        </authorList>
    </citation>
    <scope>NUCLEOTIDE SEQUENCE [LARGE SCALE GENOMIC DNA]</scope>
    <source>
        <strain evidence="2 4">NCTC12120</strain>
    </source>
</reference>
<proteinExistence type="predicted"/>